<proteinExistence type="predicted"/>
<gene>
    <name evidence="1" type="ORF">PGTG_11018</name>
</gene>
<dbReference type="EMBL" id="DS178296">
    <property type="protein sequence ID" value="EFP85689.2"/>
    <property type="molecule type" value="Genomic_DNA"/>
</dbReference>
<dbReference type="OrthoDB" id="2506496at2759"/>
<reference key="1">
    <citation type="submission" date="2007-01" db="EMBL/GenBank/DDBJ databases">
        <title>The Genome Sequence of Puccinia graminis f. sp. tritici Strain CRL 75-36-700-3.</title>
        <authorList>
            <consortium name="The Broad Institute Genome Sequencing Platform"/>
            <person name="Birren B."/>
            <person name="Lander E."/>
            <person name="Galagan J."/>
            <person name="Nusbaum C."/>
            <person name="Devon K."/>
            <person name="Cuomo C."/>
            <person name="Jaffe D."/>
            <person name="Butler J."/>
            <person name="Alvarez P."/>
            <person name="Gnerre S."/>
            <person name="Grabherr M."/>
            <person name="Mauceli E."/>
            <person name="Brockman W."/>
            <person name="Young S."/>
            <person name="LaButti K."/>
            <person name="Sykes S."/>
            <person name="DeCaprio D."/>
            <person name="Crawford M."/>
            <person name="Koehrsen M."/>
            <person name="Engels R."/>
            <person name="Montgomery P."/>
            <person name="Pearson M."/>
            <person name="Howarth C."/>
            <person name="Larson L."/>
            <person name="White J."/>
            <person name="Zeng Q."/>
            <person name="Kodira C."/>
            <person name="Yandava C."/>
            <person name="Alvarado L."/>
            <person name="O'Leary S."/>
            <person name="Szabo L."/>
            <person name="Dean R."/>
            <person name="Schein J."/>
        </authorList>
    </citation>
    <scope>NUCLEOTIDE SEQUENCE</scope>
    <source>
        <strain>CRL 75-36-700-3</strain>
    </source>
</reference>
<evidence type="ECO:0008006" key="3">
    <source>
        <dbReference type="Google" id="ProtNLM"/>
    </source>
</evidence>
<dbReference type="InterPro" id="IPR009057">
    <property type="entry name" value="Homeodomain-like_sf"/>
</dbReference>
<evidence type="ECO:0000313" key="1">
    <source>
        <dbReference type="EMBL" id="EFP85689.2"/>
    </source>
</evidence>
<evidence type="ECO:0000313" key="2">
    <source>
        <dbReference type="Proteomes" id="UP000008783"/>
    </source>
</evidence>
<protein>
    <recommendedName>
        <fullName evidence="3">Transposase Tc1-like domain-containing protein</fullName>
    </recommendedName>
</protein>
<accession>E3KN53</accession>
<organism evidence="1 2">
    <name type="scientific">Puccinia graminis f. sp. tritici (strain CRL 75-36-700-3 / race SCCL)</name>
    <name type="common">Black stem rust fungus</name>
    <dbReference type="NCBI Taxonomy" id="418459"/>
    <lineage>
        <taxon>Eukaryota</taxon>
        <taxon>Fungi</taxon>
        <taxon>Dikarya</taxon>
        <taxon>Basidiomycota</taxon>
        <taxon>Pucciniomycotina</taxon>
        <taxon>Pucciniomycetes</taxon>
        <taxon>Pucciniales</taxon>
        <taxon>Pucciniaceae</taxon>
        <taxon>Puccinia</taxon>
    </lineage>
</organism>
<dbReference type="Proteomes" id="UP000008783">
    <property type="component" value="Unassembled WGS sequence"/>
</dbReference>
<dbReference type="KEGG" id="pgr:PGTG_11018"/>
<dbReference type="PANTHER" id="PTHR48472:SF1">
    <property type="entry name" value="TC1-LIKE TRANSPOSASE DDE DOMAIN-CONTAINING PROTEIN"/>
    <property type="match status" value="1"/>
</dbReference>
<dbReference type="GeneID" id="10544255"/>
<dbReference type="InParanoid" id="E3KN53"/>
<dbReference type="AlphaFoldDB" id="E3KN53"/>
<name>E3KN53_PUCGT</name>
<dbReference type="RefSeq" id="XP_003330108.2">
    <property type="nucleotide sequence ID" value="XM_003330060.2"/>
</dbReference>
<dbReference type="SUPFAM" id="SSF46689">
    <property type="entry name" value="Homeodomain-like"/>
    <property type="match status" value="1"/>
</dbReference>
<reference evidence="2" key="2">
    <citation type="journal article" date="2011" name="Proc. Natl. Acad. Sci. U.S.A.">
        <title>Obligate biotrophy features unraveled by the genomic analysis of rust fungi.</title>
        <authorList>
            <person name="Duplessis S."/>
            <person name="Cuomo C.A."/>
            <person name="Lin Y.-C."/>
            <person name="Aerts A."/>
            <person name="Tisserant E."/>
            <person name="Veneault-Fourrey C."/>
            <person name="Joly D.L."/>
            <person name="Hacquard S."/>
            <person name="Amselem J."/>
            <person name="Cantarel B.L."/>
            <person name="Chiu R."/>
            <person name="Coutinho P.M."/>
            <person name="Feau N."/>
            <person name="Field M."/>
            <person name="Frey P."/>
            <person name="Gelhaye E."/>
            <person name="Goldberg J."/>
            <person name="Grabherr M.G."/>
            <person name="Kodira C.D."/>
            <person name="Kohler A."/>
            <person name="Kuees U."/>
            <person name="Lindquist E.A."/>
            <person name="Lucas S.M."/>
            <person name="Mago R."/>
            <person name="Mauceli E."/>
            <person name="Morin E."/>
            <person name="Murat C."/>
            <person name="Pangilinan J.L."/>
            <person name="Park R."/>
            <person name="Pearson M."/>
            <person name="Quesneville H."/>
            <person name="Rouhier N."/>
            <person name="Sakthikumar S."/>
            <person name="Salamov A.A."/>
            <person name="Schmutz J."/>
            <person name="Selles B."/>
            <person name="Shapiro H."/>
            <person name="Tanguay P."/>
            <person name="Tuskan G.A."/>
            <person name="Henrissat B."/>
            <person name="Van de Peer Y."/>
            <person name="Rouze P."/>
            <person name="Ellis J.G."/>
            <person name="Dodds P.N."/>
            <person name="Schein J.E."/>
            <person name="Zhong S."/>
            <person name="Hamelin R.C."/>
            <person name="Grigoriev I.V."/>
            <person name="Szabo L.J."/>
            <person name="Martin F."/>
        </authorList>
    </citation>
    <scope>NUCLEOTIDE SEQUENCE [LARGE SCALE GENOMIC DNA]</scope>
    <source>
        <strain evidence="2">CRL 75-36-700-3 / race SCCL</strain>
    </source>
</reference>
<dbReference type="PANTHER" id="PTHR48472">
    <property type="entry name" value="TC1-LIKE TRANSPOSASE DDE DOMAIN-CONTAINING PROTEIN"/>
    <property type="match status" value="1"/>
</dbReference>
<keyword evidence="2" id="KW-1185">Reference proteome</keyword>
<sequence length="163" mass="18421">MRNISIKDINNLVEADISARSFRRWSDLFITTSSVVCDPALYEQQGAPLLITSKEREFILDILRGDPTLYLDEIQQALEEHSGFPVSRATIHRDLHLRLNLTHKVARTVHPGQCPLKRAAYFCKIANFPSEFLVFTDESAICRDALMRCENSFGNGGSPVRGK</sequence>
<dbReference type="VEuPathDB" id="FungiDB:PGTG_11018"/>
<dbReference type="HOGENOM" id="CLU_056788_1_7_1"/>